<reference evidence="2" key="1">
    <citation type="submission" date="2021-02" db="EMBL/GenBank/DDBJ databases">
        <authorList>
            <person name="Nieuwenhuis M."/>
            <person name="Van De Peppel L.J.J."/>
        </authorList>
    </citation>
    <scope>NUCLEOTIDE SEQUENCE</scope>
    <source>
        <strain evidence="2">D49</strain>
    </source>
</reference>
<reference evidence="2" key="2">
    <citation type="submission" date="2021-10" db="EMBL/GenBank/DDBJ databases">
        <title>Phylogenomics reveals ancestral predisposition of the termite-cultivated fungus Termitomyces towards a domesticated lifestyle.</title>
        <authorList>
            <person name="Auxier B."/>
            <person name="Grum-Grzhimaylo A."/>
            <person name="Cardenas M.E."/>
            <person name="Lodge J.D."/>
            <person name="Laessoe T."/>
            <person name="Pedersen O."/>
            <person name="Smith M.E."/>
            <person name="Kuyper T.W."/>
            <person name="Franco-Molano E.A."/>
            <person name="Baroni T.J."/>
            <person name="Aanen D.K."/>
        </authorList>
    </citation>
    <scope>NUCLEOTIDE SEQUENCE</scope>
    <source>
        <strain evidence="2">D49</strain>
    </source>
</reference>
<organism evidence="2 3">
    <name type="scientific">Sphagnurus paluster</name>
    <dbReference type="NCBI Taxonomy" id="117069"/>
    <lineage>
        <taxon>Eukaryota</taxon>
        <taxon>Fungi</taxon>
        <taxon>Dikarya</taxon>
        <taxon>Basidiomycota</taxon>
        <taxon>Agaricomycotina</taxon>
        <taxon>Agaricomycetes</taxon>
        <taxon>Agaricomycetidae</taxon>
        <taxon>Agaricales</taxon>
        <taxon>Tricholomatineae</taxon>
        <taxon>Lyophyllaceae</taxon>
        <taxon>Sphagnurus</taxon>
    </lineage>
</organism>
<evidence type="ECO:0000256" key="1">
    <source>
        <dbReference type="SAM" id="MobiDB-lite"/>
    </source>
</evidence>
<sequence>MEASVCSGLGTVQRVNIEMMVSTGGWLVSRVTEETIDRVSSAPHERIKSEPSDSLKPASWATA</sequence>
<feature type="non-terminal residue" evidence="2">
    <location>
        <position position="63"/>
    </location>
</feature>
<evidence type="ECO:0000313" key="3">
    <source>
        <dbReference type="Proteomes" id="UP000717328"/>
    </source>
</evidence>
<dbReference type="AlphaFoldDB" id="A0A9P7FKL2"/>
<gene>
    <name evidence="2" type="ORF">H0H81_011240</name>
</gene>
<keyword evidence="3" id="KW-1185">Reference proteome</keyword>
<dbReference type="EMBL" id="JABCKI010009473">
    <property type="protein sequence ID" value="KAG5633083.1"/>
    <property type="molecule type" value="Genomic_DNA"/>
</dbReference>
<dbReference type="Proteomes" id="UP000717328">
    <property type="component" value="Unassembled WGS sequence"/>
</dbReference>
<accession>A0A9P7FKL2</accession>
<feature type="region of interest" description="Disordered" evidence="1">
    <location>
        <begin position="37"/>
        <end position="63"/>
    </location>
</feature>
<feature type="compositionally biased region" description="Basic and acidic residues" evidence="1">
    <location>
        <begin position="37"/>
        <end position="53"/>
    </location>
</feature>
<name>A0A9P7FKL2_9AGAR</name>
<evidence type="ECO:0000313" key="2">
    <source>
        <dbReference type="EMBL" id="KAG5633083.1"/>
    </source>
</evidence>
<proteinExistence type="predicted"/>
<comment type="caution">
    <text evidence="2">The sequence shown here is derived from an EMBL/GenBank/DDBJ whole genome shotgun (WGS) entry which is preliminary data.</text>
</comment>
<protein>
    <submittedName>
        <fullName evidence="2">Uncharacterized protein</fullName>
    </submittedName>
</protein>